<evidence type="ECO:0000256" key="3">
    <source>
        <dbReference type="ARBA" id="ARBA00022475"/>
    </source>
</evidence>
<evidence type="ECO:0000256" key="5">
    <source>
        <dbReference type="ARBA" id="ARBA00022989"/>
    </source>
</evidence>
<name>A0ABW0LSS9_9BACL</name>
<reference evidence="10" key="1">
    <citation type="journal article" date="2019" name="Int. J. Syst. Evol. Microbiol.">
        <title>The Global Catalogue of Microorganisms (GCM) 10K type strain sequencing project: providing services to taxonomists for standard genome sequencing and annotation.</title>
        <authorList>
            <consortium name="The Broad Institute Genomics Platform"/>
            <consortium name="The Broad Institute Genome Sequencing Center for Infectious Disease"/>
            <person name="Wu L."/>
            <person name="Ma J."/>
        </authorList>
    </citation>
    <scope>NUCLEOTIDE SEQUENCE [LARGE SCALE GENOMIC DNA]</scope>
    <source>
        <strain evidence="10">CCUG 57113</strain>
    </source>
</reference>
<dbReference type="Proteomes" id="UP001596105">
    <property type="component" value="Unassembled WGS sequence"/>
</dbReference>
<evidence type="ECO:0000256" key="1">
    <source>
        <dbReference type="ARBA" id="ARBA00004651"/>
    </source>
</evidence>
<dbReference type="Pfam" id="PF04239">
    <property type="entry name" value="DUF421"/>
    <property type="match status" value="1"/>
</dbReference>
<protein>
    <submittedName>
        <fullName evidence="9">DUF421 domain-containing protein</fullName>
    </submittedName>
</protein>
<accession>A0ABW0LSS9</accession>
<comment type="subcellular location">
    <subcellularLocation>
        <location evidence="1">Cell membrane</location>
        <topology evidence="1">Multi-pass membrane protein</topology>
    </subcellularLocation>
</comment>
<evidence type="ECO:0000313" key="10">
    <source>
        <dbReference type="Proteomes" id="UP001596105"/>
    </source>
</evidence>
<dbReference type="InterPro" id="IPR007353">
    <property type="entry name" value="DUF421"/>
</dbReference>
<evidence type="ECO:0000259" key="8">
    <source>
        <dbReference type="Pfam" id="PF04239"/>
    </source>
</evidence>
<evidence type="ECO:0000256" key="7">
    <source>
        <dbReference type="SAM" id="Phobius"/>
    </source>
</evidence>
<feature type="transmembrane region" description="Helical" evidence="7">
    <location>
        <begin position="33"/>
        <end position="53"/>
    </location>
</feature>
<gene>
    <name evidence="9" type="ORF">ACFPPD_08535</name>
</gene>
<feature type="transmembrane region" description="Helical" evidence="7">
    <location>
        <begin position="7"/>
        <end position="26"/>
    </location>
</feature>
<dbReference type="PANTHER" id="PTHR34582">
    <property type="entry name" value="UPF0702 TRANSMEMBRANE PROTEIN YCAP"/>
    <property type="match status" value="1"/>
</dbReference>
<feature type="transmembrane region" description="Helical" evidence="7">
    <location>
        <begin position="59"/>
        <end position="79"/>
    </location>
</feature>
<feature type="domain" description="YetF C-terminal" evidence="8">
    <location>
        <begin position="82"/>
        <end position="214"/>
    </location>
</feature>
<evidence type="ECO:0000256" key="2">
    <source>
        <dbReference type="ARBA" id="ARBA00006448"/>
    </source>
</evidence>
<keyword evidence="3" id="KW-1003">Cell membrane</keyword>
<sequence>MPDWLEVTLRTLMAVLILFILTRVLGKRQISQLSLFEYITGISIGNMAAYLSLDTDSEWGLGIIAIVVWTAISLGIEFLQLKSKKARNLLDGTPTVIIQNGKILEKNMRKERITSDELMEMLRMKDVYNIATVEFAIMDTSGELNVMLKKEHQPLTPADLQLQVNAEKPSMAVIMDGKVLEDSLRKIGLNENWLYAKLHSLGTKPEKIYFAQVDSQNKLYLDPYEDSIRTAH</sequence>
<organism evidence="9 10">
    <name type="scientific">Cohnella suwonensis</name>
    <dbReference type="NCBI Taxonomy" id="696072"/>
    <lineage>
        <taxon>Bacteria</taxon>
        <taxon>Bacillati</taxon>
        <taxon>Bacillota</taxon>
        <taxon>Bacilli</taxon>
        <taxon>Bacillales</taxon>
        <taxon>Paenibacillaceae</taxon>
        <taxon>Cohnella</taxon>
    </lineage>
</organism>
<dbReference type="EMBL" id="JBHSMH010000020">
    <property type="protein sequence ID" value="MFC5468768.1"/>
    <property type="molecule type" value="Genomic_DNA"/>
</dbReference>
<keyword evidence="5 7" id="KW-1133">Transmembrane helix</keyword>
<comment type="similarity">
    <text evidence="2">Belongs to the UPF0702 family.</text>
</comment>
<keyword evidence="10" id="KW-1185">Reference proteome</keyword>
<keyword evidence="6 7" id="KW-0472">Membrane</keyword>
<evidence type="ECO:0000256" key="4">
    <source>
        <dbReference type="ARBA" id="ARBA00022692"/>
    </source>
</evidence>
<evidence type="ECO:0000256" key="6">
    <source>
        <dbReference type="ARBA" id="ARBA00023136"/>
    </source>
</evidence>
<keyword evidence="4 7" id="KW-0812">Transmembrane</keyword>
<dbReference type="InterPro" id="IPR023090">
    <property type="entry name" value="UPF0702_alpha/beta_dom_sf"/>
</dbReference>
<evidence type="ECO:0000313" key="9">
    <source>
        <dbReference type="EMBL" id="MFC5468768.1"/>
    </source>
</evidence>
<dbReference type="RefSeq" id="WP_209750091.1">
    <property type="nucleotide sequence ID" value="NZ_JBHSMH010000020.1"/>
</dbReference>
<dbReference type="Gene3D" id="3.30.240.20">
    <property type="entry name" value="bsu07140 like domains"/>
    <property type="match status" value="2"/>
</dbReference>
<dbReference type="PANTHER" id="PTHR34582:SF7">
    <property type="entry name" value="UPF0702 TRANSMEMBRANE PROTEIN YDFS"/>
    <property type="match status" value="1"/>
</dbReference>
<comment type="caution">
    <text evidence="9">The sequence shown here is derived from an EMBL/GenBank/DDBJ whole genome shotgun (WGS) entry which is preliminary data.</text>
</comment>
<proteinExistence type="inferred from homology"/>